<sequence length="158" mass="18797">MTRIWPKSEIYVIPILKRKDIPYDQVQKANRTILSVRQGFKTIRTLDPFVPADNMYFDNVHLNTTKGIPSLVKFWKKGMNITPSKTNSSEPYKSTTRHMDQPNQTTRRYNHQFNQYSTHGDHPANQRYRHYSNNQVHNIQHQPEFSQYHGFRNHSHST</sequence>
<name>A0A6J8CDA1_MYTCO</name>
<dbReference type="EMBL" id="CACVKT020005120">
    <property type="protein sequence ID" value="CAC5393199.1"/>
    <property type="molecule type" value="Genomic_DNA"/>
</dbReference>
<dbReference type="Proteomes" id="UP000507470">
    <property type="component" value="Unassembled WGS sequence"/>
</dbReference>
<organism evidence="1 2">
    <name type="scientific">Mytilus coruscus</name>
    <name type="common">Sea mussel</name>
    <dbReference type="NCBI Taxonomy" id="42192"/>
    <lineage>
        <taxon>Eukaryota</taxon>
        <taxon>Metazoa</taxon>
        <taxon>Spiralia</taxon>
        <taxon>Lophotrochozoa</taxon>
        <taxon>Mollusca</taxon>
        <taxon>Bivalvia</taxon>
        <taxon>Autobranchia</taxon>
        <taxon>Pteriomorphia</taxon>
        <taxon>Mytilida</taxon>
        <taxon>Mytiloidea</taxon>
        <taxon>Mytilidae</taxon>
        <taxon>Mytilinae</taxon>
        <taxon>Mytilus</taxon>
    </lineage>
</organism>
<keyword evidence="2" id="KW-1185">Reference proteome</keyword>
<accession>A0A6J8CDA1</accession>
<dbReference type="AlphaFoldDB" id="A0A6J8CDA1"/>
<gene>
    <name evidence="1" type="ORF">MCOR_28079</name>
</gene>
<evidence type="ECO:0000313" key="2">
    <source>
        <dbReference type="Proteomes" id="UP000507470"/>
    </source>
</evidence>
<protein>
    <submittedName>
        <fullName evidence="1">Uncharacterized protein</fullName>
    </submittedName>
</protein>
<dbReference type="OrthoDB" id="6186434at2759"/>
<proteinExistence type="predicted"/>
<evidence type="ECO:0000313" key="1">
    <source>
        <dbReference type="EMBL" id="CAC5393199.1"/>
    </source>
</evidence>
<reference evidence="1 2" key="1">
    <citation type="submission" date="2020-06" db="EMBL/GenBank/DDBJ databases">
        <authorList>
            <person name="Li R."/>
            <person name="Bekaert M."/>
        </authorList>
    </citation>
    <scope>NUCLEOTIDE SEQUENCE [LARGE SCALE GENOMIC DNA]</scope>
    <source>
        <strain evidence="2">wild</strain>
    </source>
</reference>